<gene>
    <name evidence="2" type="ORF">DPV79_02790</name>
</gene>
<name>A0A365R3F5_9BURK</name>
<keyword evidence="3" id="KW-1185">Reference proteome</keyword>
<reference evidence="2 3" key="1">
    <citation type="submission" date="2018-06" db="EMBL/GenBank/DDBJ databases">
        <title>Draft genome sequence of Burkholderia reimsis strain BE51 isolated from a French agricultural soil.</title>
        <authorList>
            <person name="Esmaeel Q."/>
        </authorList>
    </citation>
    <scope>NUCLEOTIDE SEQUENCE [LARGE SCALE GENOMIC DNA]</scope>
    <source>
        <strain evidence="2 3">BE51</strain>
    </source>
</reference>
<feature type="region of interest" description="Disordered" evidence="1">
    <location>
        <begin position="88"/>
        <end position="123"/>
    </location>
</feature>
<protein>
    <recommendedName>
        <fullName evidence="4">Transposase</fullName>
    </recommendedName>
</protein>
<accession>A0A365R3F5</accession>
<proteinExistence type="predicted"/>
<evidence type="ECO:0000313" key="2">
    <source>
        <dbReference type="EMBL" id="RBB43225.1"/>
    </source>
</evidence>
<dbReference type="AlphaFoldDB" id="A0A365R3F5"/>
<evidence type="ECO:0008006" key="4">
    <source>
        <dbReference type="Google" id="ProtNLM"/>
    </source>
</evidence>
<dbReference type="Proteomes" id="UP000252458">
    <property type="component" value="Unassembled WGS sequence"/>
</dbReference>
<evidence type="ECO:0000256" key="1">
    <source>
        <dbReference type="SAM" id="MobiDB-lite"/>
    </source>
</evidence>
<evidence type="ECO:0000313" key="3">
    <source>
        <dbReference type="Proteomes" id="UP000252458"/>
    </source>
</evidence>
<sequence>MLQVRHVRRDRVRHPCCGERIARTANVGRRLPAAAVISIDEMVRYPQCPRCNGRCIYATAVCAAHDRCATRAGISISQNVGRAVRRATVESGIRPRGRPAPGPRRRRRAHASRLNNEHGSRLT</sequence>
<organism evidence="2 3">
    <name type="scientific">Burkholderia reimsis</name>
    <dbReference type="NCBI Taxonomy" id="2234132"/>
    <lineage>
        <taxon>Bacteria</taxon>
        <taxon>Pseudomonadati</taxon>
        <taxon>Pseudomonadota</taxon>
        <taxon>Betaproteobacteria</taxon>
        <taxon>Burkholderiales</taxon>
        <taxon>Burkholderiaceae</taxon>
        <taxon>Burkholderia</taxon>
    </lineage>
</organism>
<dbReference type="EMBL" id="QMFZ01000001">
    <property type="protein sequence ID" value="RBB43225.1"/>
    <property type="molecule type" value="Genomic_DNA"/>
</dbReference>
<comment type="caution">
    <text evidence="2">The sequence shown here is derived from an EMBL/GenBank/DDBJ whole genome shotgun (WGS) entry which is preliminary data.</text>
</comment>